<keyword evidence="7" id="KW-1185">Reference proteome</keyword>
<dbReference type="SUPFAM" id="SSF51338">
    <property type="entry name" value="Composite domain of metallo-dependent hydrolases"/>
    <property type="match status" value="1"/>
</dbReference>
<keyword evidence="2" id="KW-0479">Metal-binding</keyword>
<evidence type="ECO:0000256" key="4">
    <source>
        <dbReference type="ARBA" id="ARBA00022833"/>
    </source>
</evidence>
<dbReference type="Pfam" id="PF01979">
    <property type="entry name" value="Amidohydro_1"/>
    <property type="match status" value="1"/>
</dbReference>
<dbReference type="InterPro" id="IPR006680">
    <property type="entry name" value="Amidohydro-rel"/>
</dbReference>
<dbReference type="GO" id="GO:0050416">
    <property type="term" value="F:formimidoylglutamate deiminase activity"/>
    <property type="evidence" value="ECO:0007669"/>
    <property type="project" value="UniProtKB-EC"/>
</dbReference>
<dbReference type="Gene3D" id="2.30.40.10">
    <property type="entry name" value="Urease, subunit C, domain 1"/>
    <property type="match status" value="1"/>
</dbReference>
<dbReference type="EMBL" id="JBHSJD010000017">
    <property type="protein sequence ID" value="MFC5024667.1"/>
    <property type="molecule type" value="Genomic_DNA"/>
</dbReference>
<evidence type="ECO:0000313" key="6">
    <source>
        <dbReference type="EMBL" id="MFC5024667.1"/>
    </source>
</evidence>
<keyword evidence="4" id="KW-0862">Zinc</keyword>
<evidence type="ECO:0000313" key="7">
    <source>
        <dbReference type="Proteomes" id="UP001595829"/>
    </source>
</evidence>
<accession>A0ABV9XMC2</accession>
<evidence type="ECO:0000256" key="1">
    <source>
        <dbReference type="ARBA" id="ARBA00001947"/>
    </source>
</evidence>
<comment type="caution">
    <text evidence="6">The sequence shown here is derived from an EMBL/GenBank/DDBJ whole genome shotgun (WGS) entry which is preliminary data.</text>
</comment>
<dbReference type="Gene3D" id="3.20.20.140">
    <property type="entry name" value="Metal-dependent hydrolases"/>
    <property type="match status" value="1"/>
</dbReference>
<evidence type="ECO:0000259" key="5">
    <source>
        <dbReference type="Pfam" id="PF01979"/>
    </source>
</evidence>
<dbReference type="NCBIfam" id="NF006681">
    <property type="entry name" value="PRK09229.1-2"/>
    <property type="match status" value="1"/>
</dbReference>
<dbReference type="NCBIfam" id="TIGR02022">
    <property type="entry name" value="hutF"/>
    <property type="match status" value="1"/>
</dbReference>
<evidence type="ECO:0000256" key="3">
    <source>
        <dbReference type="ARBA" id="ARBA00022801"/>
    </source>
</evidence>
<evidence type="ECO:0000256" key="2">
    <source>
        <dbReference type="ARBA" id="ARBA00022723"/>
    </source>
</evidence>
<dbReference type="InterPro" id="IPR010252">
    <property type="entry name" value="HutF"/>
</dbReference>
<dbReference type="SUPFAM" id="SSF51556">
    <property type="entry name" value="Metallo-dependent hydrolases"/>
    <property type="match status" value="1"/>
</dbReference>
<protein>
    <submittedName>
        <fullName evidence="6">Formimidoylglutamate deiminase</fullName>
        <ecNumber evidence="6">3.5.3.13</ecNumber>
    </submittedName>
</protein>
<proteinExistence type="predicted"/>
<comment type="cofactor">
    <cofactor evidence="1">
        <name>Zn(2+)</name>
        <dbReference type="ChEBI" id="CHEBI:29105"/>
    </cofactor>
</comment>
<organism evidence="6 7">
    <name type="scientific">Streptomyces coeruleoprunus</name>
    <dbReference type="NCBI Taxonomy" id="285563"/>
    <lineage>
        <taxon>Bacteria</taxon>
        <taxon>Bacillati</taxon>
        <taxon>Actinomycetota</taxon>
        <taxon>Actinomycetes</taxon>
        <taxon>Kitasatosporales</taxon>
        <taxon>Streptomycetaceae</taxon>
        <taxon>Streptomyces</taxon>
    </lineage>
</organism>
<dbReference type="PANTHER" id="PTHR11271">
    <property type="entry name" value="GUANINE DEAMINASE"/>
    <property type="match status" value="1"/>
</dbReference>
<gene>
    <name evidence="6" type="ORF">ACFPM3_21305</name>
</gene>
<feature type="domain" description="Amidohydrolase-related" evidence="5">
    <location>
        <begin position="53"/>
        <end position="422"/>
    </location>
</feature>
<dbReference type="InterPro" id="IPR011059">
    <property type="entry name" value="Metal-dep_hydrolase_composite"/>
</dbReference>
<sequence length="449" mass="47166">MQVTTYWAEHAWLADGTVASGAALEVTGDRLTAVRTGVAAPPPGATVLRGLTLPGLANAHSHAFHRALRGTVQVGSGTFWTWRDTMYQVASRLTPDTYHALARAVYAEMALAGITAVGEFHYLHHAPGGTPYADPNAMGEALIAAAAEAGIRITLLDTAYLSAGFGEPPNEHQRRFSDGTAQDWAERVSALEDAGRDHVRIGAAIHSVRAVPADQLATVADWARDRRAPLHVHLSEQPAENEACLAAHGRTPTRLLADHGALGDRTTAVHATHLTDEDIALLGGSATGTCMCPTTERDLADGIGPAVALQRAGSPLSLGSDSHAVIDLLEEARAMELDERLRTRTRGHWTAAALLRAATADGHAALAWHDAGRLEPGALADFTTVALDSVRTAGPPPRLAAETAVFAASAADVRHTVVGGRHVVRDGVHALVPDVPRALTDSIAALLHD</sequence>
<reference evidence="7" key="1">
    <citation type="journal article" date="2019" name="Int. J. Syst. Evol. Microbiol.">
        <title>The Global Catalogue of Microorganisms (GCM) 10K type strain sequencing project: providing services to taxonomists for standard genome sequencing and annotation.</title>
        <authorList>
            <consortium name="The Broad Institute Genomics Platform"/>
            <consortium name="The Broad Institute Genome Sequencing Center for Infectious Disease"/>
            <person name="Wu L."/>
            <person name="Ma J."/>
        </authorList>
    </citation>
    <scope>NUCLEOTIDE SEQUENCE [LARGE SCALE GENOMIC DNA]</scope>
    <source>
        <strain evidence="7">CGMCC 4.1648</strain>
    </source>
</reference>
<dbReference type="RefSeq" id="WP_345691340.1">
    <property type="nucleotide sequence ID" value="NZ_BAABIT010000001.1"/>
</dbReference>
<name>A0ABV9XMC2_9ACTN</name>
<dbReference type="PANTHER" id="PTHR11271:SF48">
    <property type="entry name" value="AMIDOHYDROLASE-RELATED DOMAIN-CONTAINING PROTEIN"/>
    <property type="match status" value="1"/>
</dbReference>
<dbReference type="Proteomes" id="UP001595829">
    <property type="component" value="Unassembled WGS sequence"/>
</dbReference>
<dbReference type="InterPro" id="IPR051607">
    <property type="entry name" value="Metallo-dep_hydrolases"/>
</dbReference>
<keyword evidence="3 6" id="KW-0378">Hydrolase</keyword>
<dbReference type="EC" id="3.5.3.13" evidence="6"/>
<dbReference type="InterPro" id="IPR032466">
    <property type="entry name" value="Metal_Hydrolase"/>
</dbReference>